<dbReference type="PANTHER" id="PTHR12875">
    <property type="entry name" value="GOLGI TO ER TRAFFIC PROTEIN 4 HOMOLOG"/>
    <property type="match status" value="1"/>
</dbReference>
<dbReference type="GO" id="GO:0005829">
    <property type="term" value="C:cytosol"/>
    <property type="evidence" value="ECO:0007669"/>
    <property type="project" value="TreeGrafter"/>
</dbReference>
<feature type="compositionally biased region" description="Acidic residues" evidence="2">
    <location>
        <begin position="385"/>
        <end position="395"/>
    </location>
</feature>
<dbReference type="GO" id="GO:0045048">
    <property type="term" value="P:protein insertion into ER membrane"/>
    <property type="evidence" value="ECO:0007669"/>
    <property type="project" value="InterPro"/>
</dbReference>
<protein>
    <recommendedName>
        <fullName evidence="5">Golgi to ER traffic protein 4</fullName>
    </recommendedName>
</protein>
<accession>A0AAJ5YZP5</accession>
<reference evidence="3 4" key="1">
    <citation type="submission" date="2023-03" db="EMBL/GenBank/DDBJ databases">
        <title>Mating type loci evolution in Malassezia.</title>
        <authorList>
            <person name="Coelho M.A."/>
        </authorList>
    </citation>
    <scope>NUCLEOTIDE SEQUENCE [LARGE SCALE GENOMIC DNA]</scope>
    <source>
        <strain evidence="3 4">CBS 9725</strain>
    </source>
</reference>
<dbReference type="InterPro" id="IPR007317">
    <property type="entry name" value="GET4"/>
</dbReference>
<dbReference type="InterPro" id="IPR011990">
    <property type="entry name" value="TPR-like_helical_dom_sf"/>
</dbReference>
<keyword evidence="4" id="KW-1185">Reference proteome</keyword>
<comment type="similarity">
    <text evidence="1">Belongs to the GET4 family.</text>
</comment>
<sequence>MTSTVGTIDPSTVPGGSGGYELHQKIRTKTVRLLKKEKYADAIQVLFDGSMQLLEMNEQGSGCDLAVYLLDAYKMSQTPVDDTSRSRITDILSKTNAEFWRKKVIQAAVQWSIDQSHNTLGDAKLRLFIAELLAKDQQFYLAEKHYIAACALDQQGVPSFAAMLNRWNTSYATAIADTDSSNPSVDSVRRVLSGTFSLRGWIPLLIAHAPEAAMQFLHDYIEEAIKDNETLLLPVKPNPKEYKSPAMGISTLSTTIYATANPTLNFSQNAVALACDAQRQNGRLPEEIKAAWNQLVRQYMQENGSAIEPYLYEYLSQISATYFGMAPPRKTTDMLSSMLSGMMGGGNSSASGSELPAVSVKQLPNPSDPRKSGGNSSEKPLPASEADDLMDDEMD</sequence>
<dbReference type="Gene3D" id="1.25.40.10">
    <property type="entry name" value="Tetratricopeptide repeat domain"/>
    <property type="match status" value="1"/>
</dbReference>
<feature type="region of interest" description="Disordered" evidence="2">
    <location>
        <begin position="1"/>
        <end position="20"/>
    </location>
</feature>
<feature type="region of interest" description="Disordered" evidence="2">
    <location>
        <begin position="344"/>
        <end position="395"/>
    </location>
</feature>
<dbReference type="Pfam" id="PF04190">
    <property type="entry name" value="GET4"/>
    <property type="match status" value="1"/>
</dbReference>
<dbReference type="PANTHER" id="PTHR12875:SF0">
    <property type="entry name" value="GOLGI TO ER TRAFFIC PROTEIN 4 HOMOLOG"/>
    <property type="match status" value="1"/>
</dbReference>
<evidence type="ECO:0000313" key="4">
    <source>
        <dbReference type="Proteomes" id="UP001219567"/>
    </source>
</evidence>
<gene>
    <name evidence="3" type="ORF">MYAM1_002279</name>
</gene>
<evidence type="ECO:0000256" key="2">
    <source>
        <dbReference type="SAM" id="MobiDB-lite"/>
    </source>
</evidence>
<evidence type="ECO:0000313" key="3">
    <source>
        <dbReference type="EMBL" id="WFC99534.1"/>
    </source>
</evidence>
<dbReference type="AlphaFoldDB" id="A0AAJ5YZP5"/>
<proteinExistence type="inferred from homology"/>
<evidence type="ECO:0000256" key="1">
    <source>
        <dbReference type="ARBA" id="ARBA00005351"/>
    </source>
</evidence>
<feature type="compositionally biased region" description="Polar residues" evidence="2">
    <location>
        <begin position="1"/>
        <end position="10"/>
    </location>
</feature>
<dbReference type="Proteomes" id="UP001219567">
    <property type="component" value="Chromosome 3"/>
</dbReference>
<dbReference type="EMBL" id="CP119945">
    <property type="protein sequence ID" value="WFC99534.1"/>
    <property type="molecule type" value="Genomic_DNA"/>
</dbReference>
<organism evidence="3 4">
    <name type="scientific">Malassezia yamatoensis</name>
    <dbReference type="NCBI Taxonomy" id="253288"/>
    <lineage>
        <taxon>Eukaryota</taxon>
        <taxon>Fungi</taxon>
        <taxon>Dikarya</taxon>
        <taxon>Basidiomycota</taxon>
        <taxon>Ustilaginomycotina</taxon>
        <taxon>Malasseziomycetes</taxon>
        <taxon>Malasseziales</taxon>
        <taxon>Malasseziaceae</taxon>
        <taxon>Malassezia</taxon>
    </lineage>
</organism>
<name>A0AAJ5YZP5_9BASI</name>
<evidence type="ECO:0008006" key="5">
    <source>
        <dbReference type="Google" id="ProtNLM"/>
    </source>
</evidence>